<evidence type="ECO:0000313" key="2">
    <source>
        <dbReference type="EMBL" id="OIN54194.1"/>
    </source>
</evidence>
<comment type="caution">
    <text evidence="2">The sequence shown here is derived from an EMBL/GenBank/DDBJ whole genome shotgun (WGS) entry which is preliminary data.</text>
</comment>
<gene>
    <name evidence="2" type="ORF">BFL40_05690</name>
</gene>
<evidence type="ECO:0000256" key="1">
    <source>
        <dbReference type="SAM" id="MobiDB-lite"/>
    </source>
</evidence>
<dbReference type="AlphaFoldDB" id="A0A1S2V650"/>
<dbReference type="Proteomes" id="UP000181661">
    <property type="component" value="Unassembled WGS sequence"/>
</dbReference>
<accession>A0A1S2V650</accession>
<name>A0A1S2V650_9PSED</name>
<feature type="region of interest" description="Disordered" evidence="1">
    <location>
        <begin position="1"/>
        <end position="28"/>
    </location>
</feature>
<evidence type="ECO:0000313" key="3">
    <source>
        <dbReference type="Proteomes" id="UP000181661"/>
    </source>
</evidence>
<sequence length="91" mass="9930">MQGVHGSVVRHGKSQLTATARNLGRRLHGVTRPQPKLYAIVENEQGKGRVQFYRRLVQQAAIEVGAVGGAVDVQQEVMGDGVHARSLRMSE</sequence>
<reference evidence="2 3" key="1">
    <citation type="submission" date="2016-08" db="EMBL/GenBank/DDBJ databases">
        <title>Draft genome sequence of Pseudomonas costantinii LMG 22119, type strain isolated from cultivated mushroom (Agaricus bisporus) sporophores.</title>
        <authorList>
            <person name="Tambong J.T."/>
        </authorList>
    </citation>
    <scope>NUCLEOTIDE SEQUENCE [LARGE SCALE GENOMIC DNA]</scope>
    <source>
        <strain evidence="2 3">LMG 22119</strain>
    </source>
</reference>
<proteinExistence type="predicted"/>
<protein>
    <submittedName>
        <fullName evidence="2">Uncharacterized protein</fullName>
    </submittedName>
</protein>
<dbReference type="EMBL" id="MDDR01000007">
    <property type="protein sequence ID" value="OIN54194.1"/>
    <property type="molecule type" value="Genomic_DNA"/>
</dbReference>
<organism evidence="2 3">
    <name type="scientific">Pseudomonas costantinii</name>
    <dbReference type="NCBI Taxonomy" id="168469"/>
    <lineage>
        <taxon>Bacteria</taxon>
        <taxon>Pseudomonadati</taxon>
        <taxon>Pseudomonadota</taxon>
        <taxon>Gammaproteobacteria</taxon>
        <taxon>Pseudomonadales</taxon>
        <taxon>Pseudomonadaceae</taxon>
        <taxon>Pseudomonas</taxon>
    </lineage>
</organism>